<dbReference type="AlphaFoldDB" id="A0A1I5ZRC4"/>
<feature type="transmembrane region" description="Helical" evidence="6">
    <location>
        <begin position="29"/>
        <end position="58"/>
    </location>
</feature>
<keyword evidence="5 6" id="KW-0472">Membrane</keyword>
<proteinExistence type="predicted"/>
<keyword evidence="3 6" id="KW-0812">Transmembrane</keyword>
<keyword evidence="4 6" id="KW-1133">Transmembrane helix</keyword>
<comment type="subcellular location">
    <subcellularLocation>
        <location evidence="1">Cell membrane</location>
        <topology evidence="1">Multi-pass membrane protein</topology>
    </subcellularLocation>
</comment>
<name>A0A1I5ZRC4_9PSEU</name>
<sequence>MSTTTTRARARRWWDAGKRVLREVRQDQIPLASAGVAFFGMLALVPALIGVFTVFALVADPGHVRAQITPLLNALPGAAADAMADQLSSAANLGAQGLTFGLLASVVAVLWSTSTAVRALMTATNRAFDRGETRGFLRLRGLAVLFSLGGLVVAAVVVGAVAALPLILNVLGVSEHTRWLVGLVRWVAVVVLVGGVLAVLYRYGPDRDPGDRRWLSWGILVALVVWLGGSVGMSLYVDNFGTYHGTYGALAGIVVFLLWLYLSSFAVLLGAEVDAELDRRRREGQASSARASG</sequence>
<dbReference type="Pfam" id="PF03631">
    <property type="entry name" value="Virul_fac_BrkB"/>
    <property type="match status" value="1"/>
</dbReference>
<dbReference type="STRING" id="587909.SAMN05421810_11073"/>
<evidence type="ECO:0000313" key="7">
    <source>
        <dbReference type="EMBL" id="SFQ58960.1"/>
    </source>
</evidence>
<feature type="transmembrane region" description="Helical" evidence="6">
    <location>
        <begin position="98"/>
        <end position="121"/>
    </location>
</feature>
<dbReference type="NCBIfam" id="TIGR00765">
    <property type="entry name" value="yihY_not_rbn"/>
    <property type="match status" value="1"/>
</dbReference>
<evidence type="ECO:0000313" key="8">
    <source>
        <dbReference type="Proteomes" id="UP000198727"/>
    </source>
</evidence>
<protein>
    <submittedName>
        <fullName evidence="7">Membrane protein</fullName>
    </submittedName>
</protein>
<dbReference type="EMBL" id="FOWW01000010">
    <property type="protein sequence ID" value="SFQ58960.1"/>
    <property type="molecule type" value="Genomic_DNA"/>
</dbReference>
<evidence type="ECO:0000256" key="2">
    <source>
        <dbReference type="ARBA" id="ARBA00022475"/>
    </source>
</evidence>
<feature type="transmembrane region" description="Helical" evidence="6">
    <location>
        <begin position="215"/>
        <end position="237"/>
    </location>
</feature>
<dbReference type="InterPro" id="IPR017039">
    <property type="entry name" value="Virul_fac_BrkB"/>
</dbReference>
<feature type="transmembrane region" description="Helical" evidence="6">
    <location>
        <begin position="179"/>
        <end position="203"/>
    </location>
</feature>
<dbReference type="PANTHER" id="PTHR30213">
    <property type="entry name" value="INNER MEMBRANE PROTEIN YHJD"/>
    <property type="match status" value="1"/>
</dbReference>
<dbReference type="Proteomes" id="UP000198727">
    <property type="component" value="Unassembled WGS sequence"/>
</dbReference>
<evidence type="ECO:0000256" key="1">
    <source>
        <dbReference type="ARBA" id="ARBA00004651"/>
    </source>
</evidence>
<keyword evidence="8" id="KW-1185">Reference proteome</keyword>
<dbReference type="PANTHER" id="PTHR30213:SF0">
    <property type="entry name" value="UPF0761 MEMBRANE PROTEIN YIHY"/>
    <property type="match status" value="1"/>
</dbReference>
<evidence type="ECO:0000256" key="4">
    <source>
        <dbReference type="ARBA" id="ARBA00022989"/>
    </source>
</evidence>
<evidence type="ECO:0000256" key="3">
    <source>
        <dbReference type="ARBA" id="ARBA00022692"/>
    </source>
</evidence>
<reference evidence="8" key="1">
    <citation type="submission" date="2016-10" db="EMBL/GenBank/DDBJ databases">
        <authorList>
            <person name="Varghese N."/>
            <person name="Submissions S."/>
        </authorList>
    </citation>
    <scope>NUCLEOTIDE SEQUENCE [LARGE SCALE GENOMIC DNA]</scope>
    <source>
        <strain evidence="8">CGMCC 4.5579</strain>
    </source>
</reference>
<feature type="transmembrane region" description="Helical" evidence="6">
    <location>
        <begin position="142"/>
        <end position="167"/>
    </location>
</feature>
<accession>A0A1I5ZRC4</accession>
<evidence type="ECO:0000256" key="6">
    <source>
        <dbReference type="SAM" id="Phobius"/>
    </source>
</evidence>
<gene>
    <name evidence="7" type="ORF">SAMN05421810_11073</name>
</gene>
<evidence type="ECO:0000256" key="5">
    <source>
        <dbReference type="ARBA" id="ARBA00023136"/>
    </source>
</evidence>
<dbReference type="RefSeq" id="WP_166677831.1">
    <property type="nucleotide sequence ID" value="NZ_FOWW01000010.1"/>
</dbReference>
<dbReference type="PIRSF" id="PIRSF035875">
    <property type="entry name" value="RNase_BN"/>
    <property type="match status" value="1"/>
</dbReference>
<dbReference type="GO" id="GO:0005886">
    <property type="term" value="C:plasma membrane"/>
    <property type="evidence" value="ECO:0007669"/>
    <property type="project" value="UniProtKB-SubCell"/>
</dbReference>
<feature type="transmembrane region" description="Helical" evidence="6">
    <location>
        <begin position="249"/>
        <end position="271"/>
    </location>
</feature>
<keyword evidence="2" id="KW-1003">Cell membrane</keyword>
<organism evidence="7 8">
    <name type="scientific">Amycolatopsis arida</name>
    <dbReference type="NCBI Taxonomy" id="587909"/>
    <lineage>
        <taxon>Bacteria</taxon>
        <taxon>Bacillati</taxon>
        <taxon>Actinomycetota</taxon>
        <taxon>Actinomycetes</taxon>
        <taxon>Pseudonocardiales</taxon>
        <taxon>Pseudonocardiaceae</taxon>
        <taxon>Amycolatopsis</taxon>
    </lineage>
</organism>